<accession>A0A9D5AVW9</accession>
<dbReference type="EMBL" id="JAMSHJ010000004">
    <property type="protein sequence ID" value="KAI5420669.1"/>
    <property type="molecule type" value="Genomic_DNA"/>
</dbReference>
<evidence type="ECO:0000313" key="13">
    <source>
        <dbReference type="Proteomes" id="UP001058974"/>
    </source>
</evidence>
<dbReference type="Pfam" id="PF00560">
    <property type="entry name" value="LRR_1"/>
    <property type="match status" value="5"/>
</dbReference>
<reference evidence="12 13" key="1">
    <citation type="journal article" date="2022" name="Nat. Genet.">
        <title>Improved pea reference genome and pan-genome highlight genomic features and evolutionary characteristics.</title>
        <authorList>
            <person name="Yang T."/>
            <person name="Liu R."/>
            <person name="Luo Y."/>
            <person name="Hu S."/>
            <person name="Wang D."/>
            <person name="Wang C."/>
            <person name="Pandey M.K."/>
            <person name="Ge S."/>
            <person name="Xu Q."/>
            <person name="Li N."/>
            <person name="Li G."/>
            <person name="Huang Y."/>
            <person name="Saxena R.K."/>
            <person name="Ji Y."/>
            <person name="Li M."/>
            <person name="Yan X."/>
            <person name="He Y."/>
            <person name="Liu Y."/>
            <person name="Wang X."/>
            <person name="Xiang C."/>
            <person name="Varshney R.K."/>
            <person name="Ding H."/>
            <person name="Gao S."/>
            <person name="Zong X."/>
        </authorList>
    </citation>
    <scope>NUCLEOTIDE SEQUENCE [LARGE SCALE GENOMIC DNA]</scope>
    <source>
        <strain evidence="12 13">cv. Zhongwan 6</strain>
    </source>
</reference>
<keyword evidence="10" id="KW-0675">Receptor</keyword>
<evidence type="ECO:0000256" key="3">
    <source>
        <dbReference type="ARBA" id="ARBA00022475"/>
    </source>
</evidence>
<dbReference type="Proteomes" id="UP001058974">
    <property type="component" value="Chromosome 4"/>
</dbReference>
<name>A0A9D5AVW9_PEA</name>
<comment type="subcellular location">
    <subcellularLocation>
        <location evidence="1">Cell membrane</location>
        <topology evidence="1">Single-pass type I membrane protein</topology>
    </subcellularLocation>
</comment>
<keyword evidence="11" id="KW-0325">Glycoprotein</keyword>
<keyword evidence="3" id="KW-1003">Cell membrane</keyword>
<dbReference type="GO" id="GO:0005886">
    <property type="term" value="C:plasma membrane"/>
    <property type="evidence" value="ECO:0007669"/>
    <property type="project" value="UniProtKB-SubCell"/>
</dbReference>
<dbReference type="Gene3D" id="3.80.10.10">
    <property type="entry name" value="Ribonuclease Inhibitor"/>
    <property type="match status" value="2"/>
</dbReference>
<gene>
    <name evidence="12" type="ORF">KIW84_044490</name>
</gene>
<keyword evidence="6" id="KW-0732">Signal</keyword>
<keyword evidence="7" id="KW-0677">Repeat</keyword>
<protein>
    <submittedName>
        <fullName evidence="12">Uncharacterized protein</fullName>
    </submittedName>
</protein>
<evidence type="ECO:0000256" key="5">
    <source>
        <dbReference type="ARBA" id="ARBA00022692"/>
    </source>
</evidence>
<dbReference type="FunFam" id="3.80.10.10:FF:000041">
    <property type="entry name" value="LRR receptor-like serine/threonine-protein kinase ERECTA"/>
    <property type="match status" value="1"/>
</dbReference>
<evidence type="ECO:0000256" key="9">
    <source>
        <dbReference type="ARBA" id="ARBA00023136"/>
    </source>
</evidence>
<keyword evidence="5" id="KW-0812">Transmembrane</keyword>
<proteinExistence type="inferred from homology"/>
<comment type="caution">
    <text evidence="12">The sequence shown here is derived from an EMBL/GenBank/DDBJ whole genome shotgun (WGS) entry which is preliminary data.</text>
</comment>
<dbReference type="InterPro" id="IPR032675">
    <property type="entry name" value="LRR_dom_sf"/>
</dbReference>
<keyword evidence="13" id="KW-1185">Reference proteome</keyword>
<evidence type="ECO:0000313" key="12">
    <source>
        <dbReference type="EMBL" id="KAI5420669.1"/>
    </source>
</evidence>
<evidence type="ECO:0000256" key="4">
    <source>
        <dbReference type="ARBA" id="ARBA00022614"/>
    </source>
</evidence>
<evidence type="ECO:0000256" key="10">
    <source>
        <dbReference type="ARBA" id="ARBA00023170"/>
    </source>
</evidence>
<dbReference type="Pfam" id="PF05904">
    <property type="entry name" value="DUF863"/>
    <property type="match status" value="1"/>
</dbReference>
<dbReference type="AlphaFoldDB" id="A0A9D5AVW9"/>
<dbReference type="SUPFAM" id="SSF52058">
    <property type="entry name" value="L domain-like"/>
    <property type="match status" value="1"/>
</dbReference>
<comment type="similarity">
    <text evidence="2">Belongs to the RLP family.</text>
</comment>
<keyword evidence="9" id="KW-0472">Membrane</keyword>
<dbReference type="InterPro" id="IPR001611">
    <property type="entry name" value="Leu-rich_rpt"/>
</dbReference>
<evidence type="ECO:0000256" key="11">
    <source>
        <dbReference type="ARBA" id="ARBA00023180"/>
    </source>
</evidence>
<evidence type="ECO:0000256" key="7">
    <source>
        <dbReference type="ARBA" id="ARBA00022737"/>
    </source>
</evidence>
<dbReference type="InterPro" id="IPR008581">
    <property type="entry name" value="DUF863_pln"/>
</dbReference>
<dbReference type="Gramene" id="Psat04G0449000-T1">
    <property type="protein sequence ID" value="KAI5420669.1"/>
    <property type="gene ID" value="KIW84_044490"/>
</dbReference>
<evidence type="ECO:0000256" key="6">
    <source>
        <dbReference type="ARBA" id="ARBA00022729"/>
    </source>
</evidence>
<dbReference type="PANTHER" id="PTHR27004">
    <property type="entry name" value="RECEPTOR-LIKE PROTEIN 12 ISOFORM X1"/>
    <property type="match status" value="1"/>
</dbReference>
<dbReference type="PANTHER" id="PTHR27004:SF462">
    <property type="entry name" value="LRR RECEPTOR-LIKE KINASE"/>
    <property type="match status" value="1"/>
</dbReference>
<organism evidence="12 13">
    <name type="scientific">Pisum sativum</name>
    <name type="common">Garden pea</name>
    <name type="synonym">Lathyrus oleraceus</name>
    <dbReference type="NCBI Taxonomy" id="3888"/>
    <lineage>
        <taxon>Eukaryota</taxon>
        <taxon>Viridiplantae</taxon>
        <taxon>Streptophyta</taxon>
        <taxon>Embryophyta</taxon>
        <taxon>Tracheophyta</taxon>
        <taxon>Spermatophyta</taxon>
        <taxon>Magnoliopsida</taxon>
        <taxon>eudicotyledons</taxon>
        <taxon>Gunneridae</taxon>
        <taxon>Pentapetalae</taxon>
        <taxon>rosids</taxon>
        <taxon>fabids</taxon>
        <taxon>Fabales</taxon>
        <taxon>Fabaceae</taxon>
        <taxon>Papilionoideae</taxon>
        <taxon>50 kb inversion clade</taxon>
        <taxon>NPAAA clade</taxon>
        <taxon>Hologalegina</taxon>
        <taxon>IRL clade</taxon>
        <taxon>Fabeae</taxon>
        <taxon>Lathyrus</taxon>
    </lineage>
</organism>
<evidence type="ECO:0000256" key="2">
    <source>
        <dbReference type="ARBA" id="ARBA00009592"/>
    </source>
</evidence>
<evidence type="ECO:0000256" key="8">
    <source>
        <dbReference type="ARBA" id="ARBA00022989"/>
    </source>
</evidence>
<keyword evidence="8" id="KW-1133">Transmembrane helix</keyword>
<sequence length="450" mass="50108">MTTCSSSESFKNSPLNWFAAFISTTVDHLENDNETDFNDKVNGLKEFLSDEMDYFEFMTLNLTDKKDLDCCCKSIDQTELPLMMLDLDNNNFSGKIPSSLWNLSTLMEFSAANNHLEGSLLWRLGVLELCSSCGSIAQQQHAFREHSETTLAFDESNNFGFVWKLVSGSIPAELGDAVILQGVYLGHNQLSGTIPGSFGKLTGLVKLNLTGNVLFGSIPISFGNMKELTHSDLSYNMLSGELPSIMSGVQSLVGPYVQNNRLSGQVGEFFSNSMTWRIETMNLSHNCFDGNLSWSLGNLSYLTNLDLHQNQLTDEIPSDLGNLMQLEYFDVSDNTRMRQLGTNCEVKSTSRYALFNAWRLGGIAITGDKIRNRKSWSRWIQAASGSSGSSVTEVQSDQLIEATENSCRYSDAIGDNTKESSEATLEDIDHNSNSTFTEQNQIKMRFKFLI</sequence>
<keyword evidence="4" id="KW-0433">Leucine-rich repeat</keyword>
<evidence type="ECO:0000256" key="1">
    <source>
        <dbReference type="ARBA" id="ARBA00004251"/>
    </source>
</evidence>